<evidence type="ECO:0000256" key="1">
    <source>
        <dbReference type="SAM" id="SignalP"/>
    </source>
</evidence>
<comment type="caution">
    <text evidence="2">The sequence shown here is derived from an EMBL/GenBank/DDBJ whole genome shotgun (WGS) entry which is preliminary data.</text>
</comment>
<feature type="signal peptide" evidence="1">
    <location>
        <begin position="1"/>
        <end position="26"/>
    </location>
</feature>
<organism evidence="2 3">
    <name type="scientific">Teratosphaeria destructans</name>
    <dbReference type="NCBI Taxonomy" id="418781"/>
    <lineage>
        <taxon>Eukaryota</taxon>
        <taxon>Fungi</taxon>
        <taxon>Dikarya</taxon>
        <taxon>Ascomycota</taxon>
        <taxon>Pezizomycotina</taxon>
        <taxon>Dothideomycetes</taxon>
        <taxon>Dothideomycetidae</taxon>
        <taxon>Mycosphaerellales</taxon>
        <taxon>Teratosphaeriaceae</taxon>
        <taxon>Teratosphaeria</taxon>
    </lineage>
</organism>
<keyword evidence="1" id="KW-0732">Signal</keyword>
<dbReference type="Proteomes" id="UP001138500">
    <property type="component" value="Unassembled WGS sequence"/>
</dbReference>
<proteinExistence type="predicted"/>
<dbReference type="AlphaFoldDB" id="A0A9W7SRM3"/>
<dbReference type="OrthoDB" id="10562592at2759"/>
<evidence type="ECO:0008006" key="4">
    <source>
        <dbReference type="Google" id="ProtNLM"/>
    </source>
</evidence>
<protein>
    <recommendedName>
        <fullName evidence="4">Secreted protein</fullName>
    </recommendedName>
</protein>
<keyword evidence="3" id="KW-1185">Reference proteome</keyword>
<name>A0A9W7SRM3_9PEZI</name>
<evidence type="ECO:0000313" key="2">
    <source>
        <dbReference type="EMBL" id="KAH9827494.1"/>
    </source>
</evidence>
<evidence type="ECO:0000313" key="3">
    <source>
        <dbReference type="Proteomes" id="UP001138500"/>
    </source>
</evidence>
<accession>A0A9W7SRM3</accession>
<reference evidence="2 3" key="2">
    <citation type="journal article" date="2021" name="Curr. Genet.">
        <title>Genetic response to nitrogen starvation in the aggressive Eucalyptus foliar pathogen Teratosphaeria destructans.</title>
        <authorList>
            <person name="Havenga M."/>
            <person name="Wingfield B.D."/>
            <person name="Wingfield M.J."/>
            <person name="Dreyer L.L."/>
            <person name="Roets F."/>
            <person name="Aylward J."/>
        </authorList>
    </citation>
    <scope>NUCLEOTIDE SEQUENCE [LARGE SCALE GENOMIC DNA]</scope>
    <source>
        <strain evidence="2">CMW44962</strain>
    </source>
</reference>
<reference evidence="2 3" key="1">
    <citation type="journal article" date="2018" name="IMA Fungus">
        <title>IMA Genome-F 10: Nine draft genome sequences of Claviceps purpurea s.lat., including C. arundinis, C. humidiphila, and C. cf. spartinae, pseudomolecules for the pitch canker pathogen Fusarium circinatum, draft genome of Davidsoniella eucalypti, Grosmannia galeiformis, Quambalaria eucalypti, and Teratosphaeria destructans.</title>
        <authorList>
            <person name="Wingfield B.D."/>
            <person name="Liu M."/>
            <person name="Nguyen H.D."/>
            <person name="Lane F.A."/>
            <person name="Morgan S.W."/>
            <person name="De Vos L."/>
            <person name="Wilken P.M."/>
            <person name="Duong T.A."/>
            <person name="Aylward J."/>
            <person name="Coetzee M.P."/>
            <person name="Dadej K."/>
            <person name="De Beer Z.W."/>
            <person name="Findlay W."/>
            <person name="Havenga M."/>
            <person name="Kolarik M."/>
            <person name="Menzies J.G."/>
            <person name="Naidoo K."/>
            <person name="Pochopski O."/>
            <person name="Shoukouhi P."/>
            <person name="Santana Q.C."/>
            <person name="Seifert K.A."/>
            <person name="Soal N."/>
            <person name="Steenkamp E.T."/>
            <person name="Tatham C.T."/>
            <person name="van der Nest M.A."/>
            <person name="Wingfield M.J."/>
        </authorList>
    </citation>
    <scope>NUCLEOTIDE SEQUENCE [LARGE SCALE GENOMIC DNA]</scope>
    <source>
        <strain evidence="2">CMW44962</strain>
    </source>
</reference>
<feature type="chain" id="PRO_5040814851" description="Secreted protein" evidence="1">
    <location>
        <begin position="27"/>
        <end position="66"/>
    </location>
</feature>
<sequence>MFRSTVAIRLFASFFSSLLVTSFSNANTTPSLHLIPTAVPPFSTAFTAYSTWKLRPSGEKTELERS</sequence>
<gene>
    <name evidence="2" type="ORF">Tdes44962_MAKER09702</name>
</gene>
<dbReference type="EMBL" id="RIBY02001875">
    <property type="protein sequence ID" value="KAH9827494.1"/>
    <property type="molecule type" value="Genomic_DNA"/>
</dbReference>